<sequence>MSAAKHTPRSILEAFYAAERVYMAAPQEQRDFAPMAATLSPDLLLEQTPALPYGGTFHGPAGMQEWARQMADLFDTVDVQNPEFFERDGSERIVILGNLHLRVRKSGEEMDSPFAQVVAVDLEAGVIKSIRPLYWDVHRLNKAVGYQP</sequence>
<dbReference type="EMBL" id="CAWUHD010000103">
    <property type="protein sequence ID" value="CAK7231586.1"/>
    <property type="molecule type" value="Genomic_DNA"/>
</dbReference>
<gene>
    <name evidence="1" type="ORF">SEUCBS140593_007976</name>
</gene>
<organism evidence="1 2">
    <name type="scientific">Sporothrix eucalyptigena</name>
    <dbReference type="NCBI Taxonomy" id="1812306"/>
    <lineage>
        <taxon>Eukaryota</taxon>
        <taxon>Fungi</taxon>
        <taxon>Dikarya</taxon>
        <taxon>Ascomycota</taxon>
        <taxon>Pezizomycotina</taxon>
        <taxon>Sordariomycetes</taxon>
        <taxon>Sordariomycetidae</taxon>
        <taxon>Ophiostomatales</taxon>
        <taxon>Ophiostomataceae</taxon>
        <taxon>Sporothrix</taxon>
    </lineage>
</organism>
<dbReference type="InterPro" id="IPR032710">
    <property type="entry name" value="NTF2-like_dom_sf"/>
</dbReference>
<name>A0ABP0CJL7_9PEZI</name>
<dbReference type="Proteomes" id="UP001642482">
    <property type="component" value="Unassembled WGS sequence"/>
</dbReference>
<evidence type="ECO:0000313" key="1">
    <source>
        <dbReference type="EMBL" id="CAK7231586.1"/>
    </source>
</evidence>
<reference evidence="1 2" key="1">
    <citation type="submission" date="2024-01" db="EMBL/GenBank/DDBJ databases">
        <authorList>
            <person name="Allen C."/>
            <person name="Tagirdzhanova G."/>
        </authorList>
    </citation>
    <scope>NUCLEOTIDE SEQUENCE [LARGE SCALE GENOMIC DNA]</scope>
</reference>
<proteinExistence type="predicted"/>
<dbReference type="Gene3D" id="3.10.450.50">
    <property type="match status" value="1"/>
</dbReference>
<evidence type="ECO:0000313" key="2">
    <source>
        <dbReference type="Proteomes" id="UP001642482"/>
    </source>
</evidence>
<dbReference type="SUPFAM" id="SSF54427">
    <property type="entry name" value="NTF2-like"/>
    <property type="match status" value="1"/>
</dbReference>
<comment type="caution">
    <text evidence="1">The sequence shown here is derived from an EMBL/GenBank/DDBJ whole genome shotgun (WGS) entry which is preliminary data.</text>
</comment>
<evidence type="ECO:0008006" key="3">
    <source>
        <dbReference type="Google" id="ProtNLM"/>
    </source>
</evidence>
<protein>
    <recommendedName>
        <fullName evidence="3">SnoaL-like domain-containing protein</fullName>
    </recommendedName>
</protein>
<keyword evidence="2" id="KW-1185">Reference proteome</keyword>
<accession>A0ABP0CJL7</accession>